<dbReference type="Gene3D" id="3.90.25.10">
    <property type="entry name" value="UDP-galactose 4-epimerase, domain 1"/>
    <property type="match status" value="1"/>
</dbReference>
<dbReference type="SUPFAM" id="SSF51735">
    <property type="entry name" value="NAD(P)-binding Rossmann-fold domains"/>
    <property type="match status" value="1"/>
</dbReference>
<evidence type="ECO:0000256" key="3">
    <source>
        <dbReference type="ARBA" id="ARBA00012929"/>
    </source>
</evidence>
<dbReference type="InterPro" id="IPR036291">
    <property type="entry name" value="NAD(P)-bd_dom_sf"/>
</dbReference>
<feature type="domain" description="RmlD-like substrate binding" evidence="7">
    <location>
        <begin position="3"/>
        <end position="283"/>
    </location>
</feature>
<accession>A0ABU2YIP2</accession>
<proteinExistence type="inferred from homology"/>
<dbReference type="Pfam" id="PF04321">
    <property type="entry name" value="RmlD_sub_bind"/>
    <property type="match status" value="1"/>
</dbReference>
<dbReference type="GO" id="GO:0008831">
    <property type="term" value="F:dTDP-4-dehydrorhamnose reductase activity"/>
    <property type="evidence" value="ECO:0007669"/>
    <property type="project" value="UniProtKB-EC"/>
</dbReference>
<evidence type="ECO:0000313" key="9">
    <source>
        <dbReference type="Proteomes" id="UP001259492"/>
    </source>
</evidence>
<dbReference type="Proteomes" id="UP001259492">
    <property type="component" value="Unassembled WGS sequence"/>
</dbReference>
<dbReference type="InterPro" id="IPR029903">
    <property type="entry name" value="RmlD-like-bd"/>
</dbReference>
<evidence type="ECO:0000259" key="7">
    <source>
        <dbReference type="Pfam" id="PF04321"/>
    </source>
</evidence>
<comment type="function">
    <text evidence="6">Catalyzes the reduction of dTDP-6-deoxy-L-lyxo-4-hexulose to yield dTDP-L-rhamnose.</text>
</comment>
<comment type="similarity">
    <text evidence="2 6">Belongs to the dTDP-4-dehydrorhamnose reductase family.</text>
</comment>
<dbReference type="RefSeq" id="WP_311426819.1">
    <property type="nucleotide sequence ID" value="NZ_JAVRIA010000002.1"/>
</dbReference>
<dbReference type="InterPro" id="IPR005913">
    <property type="entry name" value="dTDP_dehydrorham_reduct"/>
</dbReference>
<organism evidence="8 9">
    <name type="scientific">Microcosmobacter mediterraneus</name>
    <dbReference type="NCBI Taxonomy" id="3075607"/>
    <lineage>
        <taxon>Bacteria</taxon>
        <taxon>Pseudomonadati</taxon>
        <taxon>Bacteroidota</taxon>
        <taxon>Flavobacteriia</taxon>
        <taxon>Flavobacteriales</taxon>
        <taxon>Flavobacteriaceae</taxon>
        <taxon>Microcosmobacter</taxon>
    </lineage>
</organism>
<reference evidence="8 9" key="1">
    <citation type="submission" date="2023-09" db="EMBL/GenBank/DDBJ databases">
        <authorList>
            <person name="Rey-Velasco X."/>
        </authorList>
    </citation>
    <scope>NUCLEOTIDE SEQUENCE [LARGE SCALE GENOMIC DNA]</scope>
    <source>
        <strain evidence="8 9">W332</strain>
    </source>
</reference>
<keyword evidence="9" id="KW-1185">Reference proteome</keyword>
<dbReference type="CDD" id="cd05254">
    <property type="entry name" value="dTDP_HR_like_SDR_e"/>
    <property type="match status" value="1"/>
</dbReference>
<sequence length="285" mass="32855">MNTILITGGDGQLGQCLKILSNNFPNINYIFKNSRELDITNSIALTETFKNSKINWVVNCAAYTAVDKAESEPERAKAINTTAVKEIAKCCKMYNAKLIHISTDFIFNGKKKFPYEEKDKTGPINIYGKTKLDGEEEIIKILTEYYIIRTSWLYSEFANNFMKTMLRLAQNRKEINIVSDQIGTPTYAKDLAEVILTIIVFKSEHYGIYHYSNEGIASWDQFAREIFKIKNLPIRINQVTSEEYKTPAKRPSFSVLNKSKIKKYFNIEIPNWKDSLMKALSNYEQ</sequence>
<evidence type="ECO:0000256" key="5">
    <source>
        <dbReference type="ARBA" id="ARBA00048200"/>
    </source>
</evidence>
<dbReference type="PANTHER" id="PTHR10491">
    <property type="entry name" value="DTDP-4-DEHYDRORHAMNOSE REDUCTASE"/>
    <property type="match status" value="1"/>
</dbReference>
<name>A0ABU2YIP2_9FLAO</name>
<evidence type="ECO:0000256" key="2">
    <source>
        <dbReference type="ARBA" id="ARBA00010944"/>
    </source>
</evidence>
<comment type="caution">
    <text evidence="8">The sequence shown here is derived from an EMBL/GenBank/DDBJ whole genome shotgun (WGS) entry which is preliminary data.</text>
</comment>
<dbReference type="NCBIfam" id="TIGR01214">
    <property type="entry name" value="rmlD"/>
    <property type="match status" value="1"/>
</dbReference>
<evidence type="ECO:0000256" key="4">
    <source>
        <dbReference type="ARBA" id="ARBA00017099"/>
    </source>
</evidence>
<evidence type="ECO:0000256" key="6">
    <source>
        <dbReference type="RuleBase" id="RU364082"/>
    </source>
</evidence>
<dbReference type="Gene3D" id="3.40.50.720">
    <property type="entry name" value="NAD(P)-binding Rossmann-like Domain"/>
    <property type="match status" value="1"/>
</dbReference>
<evidence type="ECO:0000313" key="8">
    <source>
        <dbReference type="EMBL" id="MDT0558048.1"/>
    </source>
</evidence>
<dbReference type="PANTHER" id="PTHR10491:SF4">
    <property type="entry name" value="METHIONINE ADENOSYLTRANSFERASE 2 SUBUNIT BETA"/>
    <property type="match status" value="1"/>
</dbReference>
<gene>
    <name evidence="8" type="primary">rfbD</name>
    <name evidence="8" type="ORF">RM697_05295</name>
</gene>
<dbReference type="EMBL" id="JAVRIA010000002">
    <property type="protein sequence ID" value="MDT0558048.1"/>
    <property type="molecule type" value="Genomic_DNA"/>
</dbReference>
<comment type="pathway">
    <text evidence="1 6">Carbohydrate biosynthesis; dTDP-L-rhamnose biosynthesis.</text>
</comment>
<keyword evidence="6 8" id="KW-0560">Oxidoreductase</keyword>
<dbReference type="EC" id="1.1.1.133" evidence="3 6"/>
<evidence type="ECO:0000256" key="1">
    <source>
        <dbReference type="ARBA" id="ARBA00004781"/>
    </source>
</evidence>
<comment type="catalytic activity">
    <reaction evidence="5">
        <text>dTDP-beta-L-rhamnose + NADP(+) = dTDP-4-dehydro-beta-L-rhamnose + NADPH + H(+)</text>
        <dbReference type="Rhea" id="RHEA:21796"/>
        <dbReference type="ChEBI" id="CHEBI:15378"/>
        <dbReference type="ChEBI" id="CHEBI:57510"/>
        <dbReference type="ChEBI" id="CHEBI:57783"/>
        <dbReference type="ChEBI" id="CHEBI:58349"/>
        <dbReference type="ChEBI" id="CHEBI:62830"/>
        <dbReference type="EC" id="1.1.1.133"/>
    </reaction>
</comment>
<keyword evidence="6" id="KW-0521">NADP</keyword>
<protein>
    <recommendedName>
        <fullName evidence="4 6">dTDP-4-dehydrorhamnose reductase</fullName>
        <ecNumber evidence="3 6">1.1.1.133</ecNumber>
    </recommendedName>
</protein>